<keyword evidence="2" id="KW-1185">Reference proteome</keyword>
<dbReference type="EMBL" id="JAPQKH010000001">
    <property type="protein sequence ID" value="KAJ5116148.1"/>
    <property type="molecule type" value="Genomic_DNA"/>
</dbReference>
<gene>
    <name evidence="1" type="ORF">N7456_000496</name>
</gene>
<protein>
    <submittedName>
        <fullName evidence="1">Uncharacterized protein</fullName>
    </submittedName>
</protein>
<sequence length="163" mass="17450">MGINEADLRALTGVNQEPTIPVLSNNTFRVASGAILNRPMVLVEACILDENRRRLTAWTRVPTVINGPGAVDRLDGPVLRSLLYTATQPDGAMELFVSTTKTIAGMKTVNMQTNPPIMPMFSFPPAPGAVLGNYTYQGGGTGTFNPNQAAPKVFPRRAGRAPL</sequence>
<dbReference type="AlphaFoldDB" id="A0A9W9KRY4"/>
<name>A0A9W9KRY4_9EURO</name>
<reference evidence="1" key="2">
    <citation type="journal article" date="2023" name="IMA Fungus">
        <title>Comparative genomic study of the Penicillium genus elucidates a diverse pangenome and 15 lateral gene transfer events.</title>
        <authorList>
            <person name="Petersen C."/>
            <person name="Sorensen T."/>
            <person name="Nielsen M.R."/>
            <person name="Sondergaard T.E."/>
            <person name="Sorensen J.L."/>
            <person name="Fitzpatrick D.A."/>
            <person name="Frisvad J.C."/>
            <person name="Nielsen K.L."/>
        </authorList>
    </citation>
    <scope>NUCLEOTIDE SEQUENCE</scope>
    <source>
        <strain evidence="1">IBT 30069</strain>
    </source>
</reference>
<reference evidence="1" key="1">
    <citation type="submission" date="2022-11" db="EMBL/GenBank/DDBJ databases">
        <authorList>
            <person name="Petersen C."/>
        </authorList>
    </citation>
    <scope>NUCLEOTIDE SEQUENCE</scope>
    <source>
        <strain evidence="1">IBT 30069</strain>
    </source>
</reference>
<evidence type="ECO:0000313" key="1">
    <source>
        <dbReference type="EMBL" id="KAJ5116148.1"/>
    </source>
</evidence>
<proteinExistence type="predicted"/>
<comment type="caution">
    <text evidence="1">The sequence shown here is derived from an EMBL/GenBank/DDBJ whole genome shotgun (WGS) entry which is preliminary data.</text>
</comment>
<dbReference type="Proteomes" id="UP001149165">
    <property type="component" value="Unassembled WGS sequence"/>
</dbReference>
<accession>A0A9W9KRY4</accession>
<organism evidence="1 2">
    <name type="scientific">Penicillium angulare</name>
    <dbReference type="NCBI Taxonomy" id="116970"/>
    <lineage>
        <taxon>Eukaryota</taxon>
        <taxon>Fungi</taxon>
        <taxon>Dikarya</taxon>
        <taxon>Ascomycota</taxon>
        <taxon>Pezizomycotina</taxon>
        <taxon>Eurotiomycetes</taxon>
        <taxon>Eurotiomycetidae</taxon>
        <taxon>Eurotiales</taxon>
        <taxon>Aspergillaceae</taxon>
        <taxon>Penicillium</taxon>
    </lineage>
</organism>
<dbReference type="OrthoDB" id="4361921at2759"/>
<evidence type="ECO:0000313" key="2">
    <source>
        <dbReference type="Proteomes" id="UP001149165"/>
    </source>
</evidence>